<dbReference type="RefSeq" id="WP_149749544.1">
    <property type="nucleotide sequence ID" value="NZ_VUJW01000003.1"/>
</dbReference>
<dbReference type="Proteomes" id="UP000324351">
    <property type="component" value="Unassembled WGS sequence"/>
</dbReference>
<dbReference type="PANTHER" id="PTHR43156:SF2">
    <property type="entry name" value="STAGE II SPORULATION PROTEIN E"/>
    <property type="match status" value="1"/>
</dbReference>
<keyword evidence="2" id="KW-0472">Membrane</keyword>
<dbReference type="InterPro" id="IPR001932">
    <property type="entry name" value="PPM-type_phosphatase-like_dom"/>
</dbReference>
<evidence type="ECO:0000259" key="3">
    <source>
        <dbReference type="SMART" id="SM00331"/>
    </source>
</evidence>
<dbReference type="EMBL" id="VUJW01000003">
    <property type="protein sequence ID" value="KAA1427176.1"/>
    <property type="molecule type" value="Genomic_DNA"/>
</dbReference>
<organism evidence="4 5">
    <name type="scientific">Nocardioides antri</name>
    <dbReference type="NCBI Taxonomy" id="2607659"/>
    <lineage>
        <taxon>Bacteria</taxon>
        <taxon>Bacillati</taxon>
        <taxon>Actinomycetota</taxon>
        <taxon>Actinomycetes</taxon>
        <taxon>Propionibacteriales</taxon>
        <taxon>Nocardioidaceae</taxon>
        <taxon>Nocardioides</taxon>
    </lineage>
</organism>
<keyword evidence="2" id="KW-0812">Transmembrane</keyword>
<sequence>MQPVPAGLPLAGGAMSPRARFRSFSTEIWIALALALVSVAVVIGVGMYPMEVPFTALSVPLVLGAFLLGPRLLTWLLGFLIVLLFVVMLLQPVDTPRLVAAMVILVLLCVISLVINIRRSSLGIGVRRGETMLVDLRDRILAQGTIPKLPDTWLVESALSSAGGSPFAGDFVVATTRAEGRRFEVAVVDVSGKGEAAGTRALQLSGAMGGLIGTLPPHLFLPAANEYLLQRDWEEGFATAVHLSLDLVTGEYELRTAGHPPPVHRSAGSGRWHVVRTEGPVLGLIEGVAYEPARGRLSSGDALLLYTDGMVEEPRRDIELGIDEMLGVAEQLFRRSFDGLAERLAAKVGSRDDDRALLLVHRR</sequence>
<dbReference type="SMART" id="SM00331">
    <property type="entry name" value="PP2C_SIG"/>
    <property type="match status" value="1"/>
</dbReference>
<keyword evidence="5" id="KW-1185">Reference proteome</keyword>
<reference evidence="4 5" key="2">
    <citation type="submission" date="2019-09" db="EMBL/GenBank/DDBJ databases">
        <authorList>
            <person name="Jin C."/>
        </authorList>
    </citation>
    <scope>NUCLEOTIDE SEQUENCE [LARGE SCALE GENOMIC DNA]</scope>
    <source>
        <strain evidence="4 5">BN140041</strain>
    </source>
</reference>
<name>A0A5B1M3G6_9ACTN</name>
<dbReference type="InterPro" id="IPR052016">
    <property type="entry name" value="Bact_Sigma-Reg"/>
</dbReference>
<gene>
    <name evidence="4" type="ORF">F0U47_06615</name>
</gene>
<feature type="domain" description="PPM-type phosphatase" evidence="3">
    <location>
        <begin position="150"/>
        <end position="362"/>
    </location>
</feature>
<dbReference type="Gene3D" id="3.60.40.10">
    <property type="entry name" value="PPM-type phosphatase domain"/>
    <property type="match status" value="1"/>
</dbReference>
<dbReference type="GO" id="GO:0016791">
    <property type="term" value="F:phosphatase activity"/>
    <property type="evidence" value="ECO:0007669"/>
    <property type="project" value="TreeGrafter"/>
</dbReference>
<protein>
    <submittedName>
        <fullName evidence="4">Serine/threonine-protein phosphatase</fullName>
    </submittedName>
</protein>
<evidence type="ECO:0000313" key="5">
    <source>
        <dbReference type="Proteomes" id="UP000324351"/>
    </source>
</evidence>
<reference evidence="4 5" key="1">
    <citation type="submission" date="2019-09" db="EMBL/GenBank/DDBJ databases">
        <title>Nocardioides panacisoli sp. nov., isolated from the soil of a ginseng field.</title>
        <authorList>
            <person name="Cho C."/>
        </authorList>
    </citation>
    <scope>NUCLEOTIDE SEQUENCE [LARGE SCALE GENOMIC DNA]</scope>
    <source>
        <strain evidence="4 5">BN140041</strain>
    </source>
</reference>
<accession>A0A5B1M3G6</accession>
<feature type="transmembrane region" description="Helical" evidence="2">
    <location>
        <begin position="99"/>
        <end position="117"/>
    </location>
</feature>
<keyword evidence="2" id="KW-1133">Transmembrane helix</keyword>
<proteinExistence type="predicted"/>
<evidence type="ECO:0000256" key="1">
    <source>
        <dbReference type="ARBA" id="ARBA00022801"/>
    </source>
</evidence>
<feature type="transmembrane region" description="Helical" evidence="2">
    <location>
        <begin position="28"/>
        <end position="46"/>
    </location>
</feature>
<feature type="transmembrane region" description="Helical" evidence="2">
    <location>
        <begin position="75"/>
        <end position="93"/>
    </location>
</feature>
<comment type="caution">
    <text evidence="4">The sequence shown here is derived from an EMBL/GenBank/DDBJ whole genome shotgun (WGS) entry which is preliminary data.</text>
</comment>
<evidence type="ECO:0000256" key="2">
    <source>
        <dbReference type="SAM" id="Phobius"/>
    </source>
</evidence>
<evidence type="ECO:0000313" key="4">
    <source>
        <dbReference type="EMBL" id="KAA1427176.1"/>
    </source>
</evidence>
<dbReference type="AlphaFoldDB" id="A0A5B1M3G6"/>
<dbReference type="InterPro" id="IPR036457">
    <property type="entry name" value="PPM-type-like_dom_sf"/>
</dbReference>
<dbReference type="Pfam" id="PF07228">
    <property type="entry name" value="SpoIIE"/>
    <property type="match status" value="1"/>
</dbReference>
<dbReference type="PANTHER" id="PTHR43156">
    <property type="entry name" value="STAGE II SPORULATION PROTEIN E-RELATED"/>
    <property type="match status" value="1"/>
</dbReference>
<keyword evidence="1" id="KW-0378">Hydrolase</keyword>